<feature type="non-terminal residue" evidence="1">
    <location>
        <position position="166"/>
    </location>
</feature>
<dbReference type="EMBL" id="WNVC01000698">
    <property type="protein sequence ID" value="MDZ5000805.1"/>
    <property type="molecule type" value="Genomic_DNA"/>
</dbReference>
<dbReference type="RefSeq" id="WP_322459030.1">
    <property type="nucleotide sequence ID" value="NZ_WNVC01000698.1"/>
</dbReference>
<evidence type="ECO:0000313" key="1">
    <source>
        <dbReference type="EMBL" id="MDZ5000805.1"/>
    </source>
</evidence>
<reference evidence="1" key="1">
    <citation type="submission" date="2019-11" db="EMBL/GenBank/DDBJ databases">
        <title>Characterization of Clostridium perfringens isolates from swine manure treated agricultural soils.</title>
        <authorList>
            <person name="Wushke S.T."/>
        </authorList>
    </citation>
    <scope>NUCLEOTIDE SEQUENCE</scope>
    <source>
        <strain evidence="1">X26</strain>
    </source>
</reference>
<protein>
    <submittedName>
        <fullName evidence="1">Uncharacterized protein</fullName>
    </submittedName>
</protein>
<dbReference type="Gene3D" id="2.60.120.260">
    <property type="entry name" value="Galactose-binding domain-like"/>
    <property type="match status" value="1"/>
</dbReference>
<dbReference type="AlphaFoldDB" id="A0AAW9IG79"/>
<dbReference type="Proteomes" id="UP001291306">
    <property type="component" value="Unassembled WGS sequence"/>
</dbReference>
<dbReference type="Gene3D" id="3.40.720.10">
    <property type="entry name" value="Alkaline Phosphatase, subunit A"/>
    <property type="match status" value="1"/>
</dbReference>
<sequence>MWGNGVKKGEVYTDKIYNSHFVPTMSKLLGLNLPIDSTGNILYNALEQSEIEEEYIEMIEAEKATLNGSANKYFDNNASGGMAIGGLSSEGAYTEFINVPKANKMVVNYSSEDDGRLAMYVNDKVVRNIYFPEINSNNKYEGKIININLNEGDTVKFVYESANASA</sequence>
<organism evidence="1 2">
    <name type="scientific">Clostridium perfringens</name>
    <dbReference type="NCBI Taxonomy" id="1502"/>
    <lineage>
        <taxon>Bacteria</taxon>
        <taxon>Bacillati</taxon>
        <taxon>Bacillota</taxon>
        <taxon>Clostridia</taxon>
        <taxon>Eubacteriales</taxon>
        <taxon>Clostridiaceae</taxon>
        <taxon>Clostridium</taxon>
    </lineage>
</organism>
<dbReference type="InterPro" id="IPR017850">
    <property type="entry name" value="Alkaline_phosphatase_core_sf"/>
</dbReference>
<comment type="caution">
    <text evidence="1">The sequence shown here is derived from an EMBL/GenBank/DDBJ whole genome shotgun (WGS) entry which is preliminary data.</text>
</comment>
<accession>A0AAW9IG79</accession>
<gene>
    <name evidence="1" type="ORF">GNF79_17420</name>
</gene>
<dbReference type="InterPro" id="IPR008979">
    <property type="entry name" value="Galactose-bd-like_sf"/>
</dbReference>
<dbReference type="SUPFAM" id="SSF49785">
    <property type="entry name" value="Galactose-binding domain-like"/>
    <property type="match status" value="1"/>
</dbReference>
<name>A0AAW9IG79_CLOPF</name>
<proteinExistence type="predicted"/>
<evidence type="ECO:0000313" key="2">
    <source>
        <dbReference type="Proteomes" id="UP001291306"/>
    </source>
</evidence>